<dbReference type="InterPro" id="IPR002933">
    <property type="entry name" value="Peptidase_M20"/>
</dbReference>
<dbReference type="GO" id="GO:0046872">
    <property type="term" value="F:metal ion binding"/>
    <property type="evidence" value="ECO:0007669"/>
    <property type="project" value="UniProtKB-KW"/>
</dbReference>
<dbReference type="GO" id="GO:0008777">
    <property type="term" value="F:acetylornithine deacetylase activity"/>
    <property type="evidence" value="ECO:0007669"/>
    <property type="project" value="TreeGrafter"/>
</dbReference>
<organism evidence="5 6">
    <name type="scientific">Litorimonas cladophorae</name>
    <dbReference type="NCBI Taxonomy" id="1220491"/>
    <lineage>
        <taxon>Bacteria</taxon>
        <taxon>Pseudomonadati</taxon>
        <taxon>Pseudomonadota</taxon>
        <taxon>Alphaproteobacteria</taxon>
        <taxon>Maricaulales</taxon>
        <taxon>Robiginitomaculaceae</taxon>
    </lineage>
</organism>
<dbReference type="Gene3D" id="3.30.70.360">
    <property type="match status" value="1"/>
</dbReference>
<dbReference type="InterPro" id="IPR050072">
    <property type="entry name" value="Peptidase_M20A"/>
</dbReference>
<gene>
    <name evidence="5" type="primary">argE</name>
    <name evidence="5" type="ORF">GCM10011309_08190</name>
</gene>
<keyword evidence="2" id="KW-0378">Hydrolase</keyword>
<keyword evidence="1" id="KW-0479">Metal-binding</keyword>
<keyword evidence="3" id="KW-0170">Cobalt</keyword>
<feature type="domain" description="Peptidase M20 dimerisation" evidence="4">
    <location>
        <begin position="203"/>
        <end position="308"/>
    </location>
</feature>
<dbReference type="InterPro" id="IPR036264">
    <property type="entry name" value="Bact_exopeptidase_dim_dom"/>
</dbReference>
<accession>A0A918NBP8</accession>
<protein>
    <submittedName>
        <fullName evidence="5">Acetylornithine deacetylase</fullName>
    </submittedName>
</protein>
<dbReference type="Gene3D" id="3.40.630.10">
    <property type="entry name" value="Zn peptidases"/>
    <property type="match status" value="1"/>
</dbReference>
<dbReference type="Proteomes" id="UP000600865">
    <property type="component" value="Unassembled WGS sequence"/>
</dbReference>
<evidence type="ECO:0000313" key="5">
    <source>
        <dbReference type="EMBL" id="GGX60717.1"/>
    </source>
</evidence>
<evidence type="ECO:0000256" key="3">
    <source>
        <dbReference type="ARBA" id="ARBA00023285"/>
    </source>
</evidence>
<keyword evidence="6" id="KW-1185">Reference proteome</keyword>
<dbReference type="InterPro" id="IPR011650">
    <property type="entry name" value="Peptidase_M20_dimer"/>
</dbReference>
<dbReference type="Pfam" id="PF07687">
    <property type="entry name" value="M20_dimer"/>
    <property type="match status" value="1"/>
</dbReference>
<evidence type="ECO:0000313" key="6">
    <source>
        <dbReference type="Proteomes" id="UP000600865"/>
    </source>
</evidence>
<name>A0A918NBP8_9PROT</name>
<dbReference type="PANTHER" id="PTHR43808">
    <property type="entry name" value="ACETYLORNITHINE DEACETYLASE"/>
    <property type="match status" value="1"/>
</dbReference>
<dbReference type="PANTHER" id="PTHR43808:SF31">
    <property type="entry name" value="N-ACETYL-L-CITRULLINE DEACETYLASE"/>
    <property type="match status" value="1"/>
</dbReference>
<dbReference type="AlphaFoldDB" id="A0A918NBP8"/>
<dbReference type="Pfam" id="PF01546">
    <property type="entry name" value="Peptidase_M20"/>
    <property type="match status" value="1"/>
</dbReference>
<evidence type="ECO:0000259" key="4">
    <source>
        <dbReference type="Pfam" id="PF07687"/>
    </source>
</evidence>
<dbReference type="SUPFAM" id="SSF55031">
    <property type="entry name" value="Bacterial exopeptidase dimerisation domain"/>
    <property type="match status" value="1"/>
</dbReference>
<dbReference type="EMBL" id="BMYV01000001">
    <property type="protein sequence ID" value="GGX60717.1"/>
    <property type="molecule type" value="Genomic_DNA"/>
</dbReference>
<proteinExistence type="predicted"/>
<dbReference type="SUPFAM" id="SSF53187">
    <property type="entry name" value="Zn-dependent exopeptidases"/>
    <property type="match status" value="1"/>
</dbReference>
<comment type="caution">
    <text evidence="5">The sequence shown here is derived from an EMBL/GenBank/DDBJ whole genome shotgun (WGS) entry which is preliminary data.</text>
</comment>
<sequence>MIGKAACLSIARGLLRLGPLAISLRVRGAPRIDSINTSSLLDHLETLVSFDTRNGSGDEMICVRYLEETLNGFAPDQLHVAQVPRSRGKTDSGYVLAIWGKPETLLNVHIDTVPSGAGWTADPLDLQREADRVVGLGTSDIKGAAACILAALETVAPKNVAVLFSGDEEHGSEIMPAVIASDRLDGVKRAIVCEPTSCRVGRAHRGMLAISAGFSGPGGHSSLADVTARPLLDAARLAAKIGEYADAYLNFGAAPFKGLCVNIGEIESDGAYNVIPTQAKLWLSLRPPPGDDVGKREADIYALAGQAALDTIVAFEPFATKDMSKFADIFGETEIVDLPYWTEAAMLSQAGVNAVVYGPGNLEQAHKPNEYVEIEQLEVAAQRYAIALQGS</sequence>
<evidence type="ECO:0000256" key="1">
    <source>
        <dbReference type="ARBA" id="ARBA00022723"/>
    </source>
</evidence>
<dbReference type="GO" id="GO:0006526">
    <property type="term" value="P:L-arginine biosynthetic process"/>
    <property type="evidence" value="ECO:0007669"/>
    <property type="project" value="TreeGrafter"/>
</dbReference>
<evidence type="ECO:0000256" key="2">
    <source>
        <dbReference type="ARBA" id="ARBA00022801"/>
    </source>
</evidence>
<reference evidence="5 6" key="1">
    <citation type="journal article" date="2014" name="Int. J. Syst. Evol. Microbiol.">
        <title>Complete genome sequence of Corynebacterium casei LMG S-19264T (=DSM 44701T), isolated from a smear-ripened cheese.</title>
        <authorList>
            <consortium name="US DOE Joint Genome Institute (JGI-PGF)"/>
            <person name="Walter F."/>
            <person name="Albersmeier A."/>
            <person name="Kalinowski J."/>
            <person name="Ruckert C."/>
        </authorList>
    </citation>
    <scope>NUCLEOTIDE SEQUENCE [LARGE SCALE GENOMIC DNA]</scope>
    <source>
        <strain evidence="5 6">KCTC 23968</strain>
    </source>
</reference>